<name>A0A814XMM2_ADIRI</name>
<sequence>MDTVLFQNLNIEPEVFEQYFKPHLVDGQQSTVVQLLTLLHPYTDREVRTEPLRSAITSSAEEMDGADTFDNEDQDPTAVVTPDIRVMGVKGLRVVDASIMSSIVSGFVIIICGTIGNCLNLLAFLTVGHYKHHACSLHMLARSIFDLVFLLVGLST</sequence>
<keyword evidence="1" id="KW-0812">Transmembrane</keyword>
<evidence type="ECO:0000313" key="4">
    <source>
        <dbReference type="Proteomes" id="UP000663828"/>
    </source>
</evidence>
<dbReference type="SUPFAM" id="SSF51905">
    <property type="entry name" value="FAD/NAD(P)-binding domain"/>
    <property type="match status" value="1"/>
</dbReference>
<protein>
    <recommendedName>
        <fullName evidence="2">Glucose-methanol-choline oxidoreductase C-terminal domain-containing protein</fullName>
    </recommendedName>
</protein>
<gene>
    <name evidence="3" type="ORF">XAT740_LOCUS24535</name>
</gene>
<dbReference type="Gene3D" id="3.50.50.60">
    <property type="entry name" value="FAD/NAD(P)-binding domain"/>
    <property type="match status" value="1"/>
</dbReference>
<dbReference type="InterPro" id="IPR007867">
    <property type="entry name" value="GMC_OxRtase_C"/>
</dbReference>
<dbReference type="AlphaFoldDB" id="A0A814XMM2"/>
<evidence type="ECO:0000256" key="1">
    <source>
        <dbReference type="SAM" id="Phobius"/>
    </source>
</evidence>
<dbReference type="EMBL" id="CAJNOR010001904">
    <property type="protein sequence ID" value="CAF1217678.1"/>
    <property type="molecule type" value="Genomic_DNA"/>
</dbReference>
<dbReference type="Pfam" id="PF05199">
    <property type="entry name" value="GMC_oxred_C"/>
    <property type="match status" value="1"/>
</dbReference>
<organism evidence="3 4">
    <name type="scientific">Adineta ricciae</name>
    <name type="common">Rotifer</name>
    <dbReference type="NCBI Taxonomy" id="249248"/>
    <lineage>
        <taxon>Eukaryota</taxon>
        <taxon>Metazoa</taxon>
        <taxon>Spiralia</taxon>
        <taxon>Gnathifera</taxon>
        <taxon>Rotifera</taxon>
        <taxon>Eurotatoria</taxon>
        <taxon>Bdelloidea</taxon>
        <taxon>Adinetida</taxon>
        <taxon>Adinetidae</taxon>
        <taxon>Adineta</taxon>
    </lineage>
</organism>
<proteinExistence type="predicted"/>
<accession>A0A814XMM2</accession>
<dbReference type="InterPro" id="IPR036188">
    <property type="entry name" value="FAD/NAD-bd_sf"/>
</dbReference>
<reference evidence="3" key="1">
    <citation type="submission" date="2021-02" db="EMBL/GenBank/DDBJ databases">
        <authorList>
            <person name="Nowell W R."/>
        </authorList>
    </citation>
    <scope>NUCLEOTIDE SEQUENCE</scope>
</reference>
<evidence type="ECO:0000259" key="2">
    <source>
        <dbReference type="Pfam" id="PF05199"/>
    </source>
</evidence>
<comment type="caution">
    <text evidence="3">The sequence shown here is derived from an EMBL/GenBank/DDBJ whole genome shotgun (WGS) entry which is preliminary data.</text>
</comment>
<evidence type="ECO:0000313" key="3">
    <source>
        <dbReference type="EMBL" id="CAF1217678.1"/>
    </source>
</evidence>
<keyword evidence="1" id="KW-1133">Transmembrane helix</keyword>
<keyword evidence="4" id="KW-1185">Reference proteome</keyword>
<dbReference type="GO" id="GO:0016614">
    <property type="term" value="F:oxidoreductase activity, acting on CH-OH group of donors"/>
    <property type="evidence" value="ECO:0007669"/>
    <property type="project" value="InterPro"/>
</dbReference>
<keyword evidence="1" id="KW-0472">Membrane</keyword>
<dbReference type="Proteomes" id="UP000663828">
    <property type="component" value="Unassembled WGS sequence"/>
</dbReference>
<feature type="domain" description="Glucose-methanol-choline oxidoreductase C-terminal" evidence="2">
    <location>
        <begin position="73"/>
        <end position="107"/>
    </location>
</feature>
<feature type="transmembrane region" description="Helical" evidence="1">
    <location>
        <begin position="99"/>
        <end position="125"/>
    </location>
</feature>